<evidence type="ECO:0000313" key="2">
    <source>
        <dbReference type="EMBL" id="ANM58894.1"/>
    </source>
</evidence>
<sequence length="59" mass="6700">MVSTEEDEDRRKRMEKCKSGESEIIALLAAGESKKNVEDTLVHFVVELEKARHSEPKQG</sequence>
<dbReference type="ExpressionAtlas" id="A0A1P8AQK1">
    <property type="expression patterns" value="baseline and differential"/>
</dbReference>
<name>A0A1P8AQK1_ARATH</name>
<proteinExistence type="predicted"/>
<reference evidence="2 3" key="1">
    <citation type="journal article" date="2000" name="Nature">
        <title>Sequence and analysis of chromosome 1 of the plant Arabidopsis thaliana.</title>
        <authorList>
            <person name="Theologis A."/>
            <person name="Ecker J.R."/>
            <person name="Palm C.J."/>
            <person name="Federspiel N.A."/>
            <person name="Kaul S."/>
            <person name="White O."/>
            <person name="Alonso J."/>
            <person name="Altafi H."/>
            <person name="Araujo R."/>
            <person name="Bowman C.L."/>
            <person name="Brooks S.Y."/>
            <person name="Buehler E."/>
            <person name="Chan A."/>
            <person name="Chao Q."/>
            <person name="Chen H."/>
            <person name="Cheuk R.F."/>
            <person name="Chin C.W."/>
            <person name="Chung M.K."/>
            <person name="Conn L."/>
            <person name="Conway A.B."/>
            <person name="Conway A.R."/>
            <person name="Creasy T.H."/>
            <person name="Dewar K."/>
            <person name="Dunn P."/>
            <person name="Etgu P."/>
            <person name="Feldblyum T.V."/>
            <person name="Feng J."/>
            <person name="Fong B."/>
            <person name="Fujii C.Y."/>
            <person name="Gill J.E."/>
            <person name="Goldsmith A.D."/>
            <person name="Haas B."/>
            <person name="Hansen N.F."/>
            <person name="Hughes B."/>
            <person name="Huizar L."/>
            <person name="Hunter J.L."/>
            <person name="Jenkins J."/>
            <person name="Johnson-Hopson C."/>
            <person name="Khan S."/>
            <person name="Khaykin E."/>
            <person name="Kim C.J."/>
            <person name="Koo H.L."/>
            <person name="Kremenetskaia I."/>
            <person name="Kurtz D.B."/>
            <person name="Kwan A."/>
            <person name="Lam B."/>
            <person name="Langin-Hooper S."/>
            <person name="Lee A."/>
            <person name="Lee J.M."/>
            <person name="Lenz C.A."/>
            <person name="Li J.H."/>
            <person name="Li Y."/>
            <person name="Lin X."/>
            <person name="Liu S.X."/>
            <person name="Liu Z.A."/>
            <person name="Luros J.S."/>
            <person name="Maiti R."/>
            <person name="Marziali A."/>
            <person name="Militscher J."/>
            <person name="Miranda M."/>
            <person name="Nguyen M."/>
            <person name="Nierman W.C."/>
            <person name="Osborne B.I."/>
            <person name="Pai G."/>
            <person name="Peterson J."/>
            <person name="Pham P.K."/>
            <person name="Rizzo M."/>
            <person name="Rooney T."/>
            <person name="Rowley D."/>
            <person name="Sakano H."/>
            <person name="Salzberg S.L."/>
            <person name="Schwartz J.R."/>
            <person name="Shinn P."/>
            <person name="Southwick A.M."/>
            <person name="Sun H."/>
            <person name="Tallon L.J."/>
            <person name="Tambunga G."/>
            <person name="Toriumi M.J."/>
            <person name="Town C.D."/>
            <person name="Utterback T."/>
            <person name="Van Aken S."/>
            <person name="Vaysberg M."/>
            <person name="Vysotskaia V.S."/>
            <person name="Walker M."/>
            <person name="Wu D."/>
            <person name="Yu G."/>
            <person name="Fraser C.M."/>
            <person name="Venter J.C."/>
            <person name="Davis R.W."/>
        </authorList>
    </citation>
    <scope>NUCLEOTIDE SEQUENCE [LARGE SCALE GENOMIC DNA]</scope>
    <source>
        <strain evidence="3">cv. Columbia</strain>
    </source>
</reference>
<reference evidence="3" key="2">
    <citation type="journal article" date="2017" name="Plant J.">
        <title>Araport11: a complete reannotation of the Arabidopsis thaliana reference genome.</title>
        <authorList>
            <person name="Cheng C.Y."/>
            <person name="Krishnakumar V."/>
            <person name="Chan A.P."/>
            <person name="Thibaud-Nissen F."/>
            <person name="Schobel S."/>
            <person name="Town C.D."/>
        </authorList>
    </citation>
    <scope>GENOME REANNOTATION</scope>
    <source>
        <strain evidence="3">cv. Columbia</strain>
    </source>
</reference>
<dbReference type="SMR" id="A0A1P8AQK1"/>
<accession>A0A1P8AQK1</accession>
<gene>
    <name evidence="1 2" type="ordered locus">At1g15085</name>
</gene>
<dbReference type="KEGG" id="ath:AT1G15085"/>
<protein>
    <submittedName>
        <fullName evidence="2">Uncharacterized protein</fullName>
    </submittedName>
</protein>
<dbReference type="AlphaFoldDB" id="A0A1P8AQK1"/>
<evidence type="ECO:0000313" key="1">
    <source>
        <dbReference type="Araport" id="AT1G15085"/>
    </source>
</evidence>
<keyword evidence="3" id="KW-1185">Reference proteome</keyword>
<dbReference type="TAIR" id="AT1G15085"/>
<dbReference type="Araport" id="AT1G15085"/>
<evidence type="ECO:0000313" key="3">
    <source>
        <dbReference type="Proteomes" id="UP000006548"/>
    </source>
</evidence>
<dbReference type="InParanoid" id="A0A1P8AQK1"/>
<dbReference type="EMBL" id="CP002684">
    <property type="protein sequence ID" value="ANM58894.1"/>
    <property type="molecule type" value="Genomic_DNA"/>
</dbReference>
<organism evidence="2 3">
    <name type="scientific">Arabidopsis thaliana</name>
    <name type="common">Mouse-ear cress</name>
    <dbReference type="NCBI Taxonomy" id="3702"/>
    <lineage>
        <taxon>Eukaryota</taxon>
        <taxon>Viridiplantae</taxon>
        <taxon>Streptophyta</taxon>
        <taxon>Embryophyta</taxon>
        <taxon>Tracheophyta</taxon>
        <taxon>Spermatophyta</taxon>
        <taxon>Magnoliopsida</taxon>
        <taxon>eudicotyledons</taxon>
        <taxon>Gunneridae</taxon>
        <taxon>Pentapetalae</taxon>
        <taxon>rosids</taxon>
        <taxon>malvids</taxon>
        <taxon>Brassicales</taxon>
        <taxon>Brassicaceae</taxon>
        <taxon>Camelineae</taxon>
        <taxon>Arabidopsis</taxon>
    </lineage>
</organism>
<dbReference type="RefSeq" id="NP_001321295.1">
    <property type="nucleotide sequence ID" value="NM_001332148.1"/>
</dbReference>
<dbReference type="GeneID" id="28717241"/>
<dbReference type="Proteomes" id="UP000006548">
    <property type="component" value="Chromosome 1"/>
</dbReference>